<dbReference type="AlphaFoldDB" id="Q2IN53"/>
<keyword evidence="3" id="KW-1003">Cell membrane</keyword>
<name>Q2IN53_ANADE</name>
<dbReference type="SUPFAM" id="SSF161098">
    <property type="entry name" value="MetI-like"/>
    <property type="match status" value="2"/>
</dbReference>
<dbReference type="GO" id="GO:0055085">
    <property type="term" value="P:transmembrane transport"/>
    <property type="evidence" value="ECO:0007669"/>
    <property type="project" value="InterPro"/>
</dbReference>
<feature type="transmembrane region" description="Helical" evidence="7">
    <location>
        <begin position="136"/>
        <end position="164"/>
    </location>
</feature>
<evidence type="ECO:0000256" key="4">
    <source>
        <dbReference type="ARBA" id="ARBA00022692"/>
    </source>
</evidence>
<dbReference type="eggNOG" id="COG3639">
    <property type="taxonomic scope" value="Bacteria"/>
</dbReference>
<comment type="subcellular location">
    <subcellularLocation>
        <location evidence="1 7">Cell membrane</location>
        <topology evidence="1 7">Multi-pass membrane protein</topology>
    </subcellularLocation>
</comment>
<dbReference type="KEGG" id="ade:Adeh_0456"/>
<dbReference type="GO" id="GO:0005886">
    <property type="term" value="C:plasma membrane"/>
    <property type="evidence" value="ECO:0007669"/>
    <property type="project" value="UniProtKB-SubCell"/>
</dbReference>
<dbReference type="PANTHER" id="PTHR30043:SF1">
    <property type="entry name" value="ABC TRANSPORT SYSTEM PERMEASE PROTEIN P69"/>
    <property type="match status" value="1"/>
</dbReference>
<dbReference type="HOGENOM" id="CLU_029036_1_0_7"/>
<dbReference type="InterPro" id="IPR035906">
    <property type="entry name" value="MetI-like_sf"/>
</dbReference>
<feature type="transmembrane region" description="Helical" evidence="7">
    <location>
        <begin position="15"/>
        <end position="33"/>
    </location>
</feature>
<keyword evidence="6 7" id="KW-0472">Membrane</keyword>
<evidence type="ECO:0000256" key="7">
    <source>
        <dbReference type="RuleBase" id="RU363032"/>
    </source>
</evidence>
<feature type="transmembrane region" description="Helical" evidence="7">
    <location>
        <begin position="529"/>
        <end position="550"/>
    </location>
</feature>
<dbReference type="RefSeq" id="WP_011419515.1">
    <property type="nucleotide sequence ID" value="NC_007760.1"/>
</dbReference>
<dbReference type="EMBL" id="CP000251">
    <property type="protein sequence ID" value="ABC80232.1"/>
    <property type="molecule type" value="Genomic_DNA"/>
</dbReference>
<feature type="transmembrane region" description="Helical" evidence="7">
    <location>
        <begin position="78"/>
        <end position="99"/>
    </location>
</feature>
<comment type="similarity">
    <text evidence="7">Belongs to the binding-protein-dependent transport system permease family.</text>
</comment>
<dbReference type="STRING" id="290397.Adeh_0456"/>
<evidence type="ECO:0000313" key="9">
    <source>
        <dbReference type="EMBL" id="ABC80232.1"/>
    </source>
</evidence>
<evidence type="ECO:0000256" key="5">
    <source>
        <dbReference type="ARBA" id="ARBA00022989"/>
    </source>
</evidence>
<feature type="transmembrane region" description="Helical" evidence="7">
    <location>
        <begin position="353"/>
        <end position="375"/>
    </location>
</feature>
<evidence type="ECO:0000256" key="2">
    <source>
        <dbReference type="ARBA" id="ARBA00022448"/>
    </source>
</evidence>
<protein>
    <submittedName>
        <fullName evidence="9">ABC phosphonate transporter, fused inner membrane subunits</fullName>
    </submittedName>
</protein>
<keyword evidence="4 7" id="KW-0812">Transmembrane</keyword>
<evidence type="ECO:0000313" key="10">
    <source>
        <dbReference type="Proteomes" id="UP000001935"/>
    </source>
</evidence>
<feature type="transmembrane region" description="Helical" evidence="7">
    <location>
        <begin position="194"/>
        <end position="213"/>
    </location>
</feature>
<gene>
    <name evidence="9" type="ordered locus">Adeh_0456</name>
</gene>
<reference evidence="9" key="1">
    <citation type="submission" date="2006-01" db="EMBL/GenBank/DDBJ databases">
        <title>Complete sequence of Anaeromyxobacter dehalogenans 2CP-C.</title>
        <authorList>
            <consortium name="US DOE Joint Genome Institute"/>
            <person name="Copeland A."/>
            <person name="Lucas S."/>
            <person name="Lapidus A."/>
            <person name="Barry K."/>
            <person name="Detter J.C."/>
            <person name="Glavina T."/>
            <person name="Hammon N."/>
            <person name="Israni S."/>
            <person name="Pitluck S."/>
            <person name="Brettin T."/>
            <person name="Bruce D."/>
            <person name="Han C."/>
            <person name="Tapia R."/>
            <person name="Gilna P."/>
            <person name="Kiss H."/>
            <person name="Schmutz J."/>
            <person name="Larimer F."/>
            <person name="Land M."/>
            <person name="Kyrpides N."/>
            <person name="Anderson I."/>
            <person name="Sanford R.A."/>
            <person name="Ritalahti K.M."/>
            <person name="Thomas H.S."/>
            <person name="Kirby J.R."/>
            <person name="Zhulin I.B."/>
            <person name="Loeffler F.E."/>
            <person name="Richardson P."/>
        </authorList>
    </citation>
    <scope>NUCLEOTIDE SEQUENCE</scope>
    <source>
        <strain evidence="9">2CP-C</strain>
    </source>
</reference>
<feature type="transmembrane region" description="Helical" evidence="7">
    <location>
        <begin position="219"/>
        <end position="237"/>
    </location>
</feature>
<evidence type="ECO:0000256" key="3">
    <source>
        <dbReference type="ARBA" id="ARBA00022475"/>
    </source>
</evidence>
<feature type="transmembrane region" description="Helical" evidence="7">
    <location>
        <begin position="249"/>
        <end position="270"/>
    </location>
</feature>
<evidence type="ECO:0000256" key="6">
    <source>
        <dbReference type="ARBA" id="ARBA00023136"/>
    </source>
</evidence>
<dbReference type="Proteomes" id="UP000001935">
    <property type="component" value="Chromosome"/>
</dbReference>
<evidence type="ECO:0000259" key="8">
    <source>
        <dbReference type="PROSITE" id="PS50928"/>
    </source>
</evidence>
<dbReference type="Pfam" id="PF00528">
    <property type="entry name" value="BPD_transp_1"/>
    <property type="match status" value="2"/>
</dbReference>
<dbReference type="PROSITE" id="PS50928">
    <property type="entry name" value="ABC_TM1"/>
    <property type="match status" value="2"/>
</dbReference>
<dbReference type="OrthoDB" id="7820570at2"/>
<feature type="transmembrane region" description="Helical" evidence="7">
    <location>
        <begin position="290"/>
        <end position="309"/>
    </location>
</feature>
<keyword evidence="5 7" id="KW-1133">Transmembrane helix</keyword>
<dbReference type="PANTHER" id="PTHR30043">
    <property type="entry name" value="PHOSPHONATES TRANSPORT SYSTEM PERMEASE PROTEIN"/>
    <property type="match status" value="1"/>
</dbReference>
<accession>Q2IN53</accession>
<evidence type="ECO:0000256" key="1">
    <source>
        <dbReference type="ARBA" id="ARBA00004651"/>
    </source>
</evidence>
<sequence>MSAAALHERPPLPLLLRWPGLLLAAVLGIAWRLSEGNLGALLAPEARSAVADFARGFWPPAHSPEFLRFLVRPLAETVAIAFAGMTLALVLAAPLAWLATAPGVARADGDAPGTLRRAAWIGARTVLNLMRSVPELVWALVFVRALGLGPAAGVAAIGIGYAGVVGKVFAEIWESSPCAPARALAAAGAPPRRAFALAVLPGSAPLLASYALYRLDCALRASAVLGLVGAGGMGVQLELSLKMFAYDEVATLVLALFAVVAAVDLLSAWARRRLAESRGLFPAGPGALRWRAAILGTWLALAAGAAAYLELPLGELFSGGTLRSAAGFFGSMFPPDVSPGFLRALVPAAAETLAVSILGSAIASVLGLGLALAAVHPGARGLAGAPGESRLRSGARLALTAGARGAMNLLRTLPELLWALLVIFAVGLGPFAGALALGIHNAGVLGRLYAEALEEVPPGPVAALRSAGGRPLAATLLGALPQAWPQLVAYTLYRWEVAVRASAVLGVVGAGGIGALLHVSLNLFQHHRTLTLVAAIVLLVTAVDLFSGWLRARILAGPASRAAPRAACAPGLANAT</sequence>
<dbReference type="InterPro" id="IPR000515">
    <property type="entry name" value="MetI-like"/>
</dbReference>
<feature type="domain" description="ABC transmembrane type-1" evidence="8">
    <location>
        <begin position="74"/>
        <end position="267"/>
    </location>
</feature>
<feature type="transmembrane region" description="Helical" evidence="7">
    <location>
        <begin position="497"/>
        <end position="517"/>
    </location>
</feature>
<proteinExistence type="inferred from homology"/>
<feature type="transmembrane region" description="Helical" evidence="7">
    <location>
        <begin position="416"/>
        <end position="439"/>
    </location>
</feature>
<keyword evidence="2 7" id="KW-0813">Transport</keyword>
<feature type="domain" description="ABC transmembrane type-1" evidence="8">
    <location>
        <begin position="349"/>
        <end position="551"/>
    </location>
</feature>
<organism evidence="9 10">
    <name type="scientific">Anaeromyxobacter dehalogenans (strain 2CP-C)</name>
    <dbReference type="NCBI Taxonomy" id="290397"/>
    <lineage>
        <taxon>Bacteria</taxon>
        <taxon>Pseudomonadati</taxon>
        <taxon>Myxococcota</taxon>
        <taxon>Myxococcia</taxon>
        <taxon>Myxococcales</taxon>
        <taxon>Cystobacterineae</taxon>
        <taxon>Anaeromyxobacteraceae</taxon>
        <taxon>Anaeromyxobacter</taxon>
    </lineage>
</organism>
<dbReference type="Gene3D" id="1.10.3720.10">
    <property type="entry name" value="MetI-like"/>
    <property type="match status" value="2"/>
</dbReference>